<keyword evidence="11" id="KW-1185">Reference proteome</keyword>
<accession>A0A8T2IFA8</accession>
<evidence type="ECO:0000259" key="9">
    <source>
        <dbReference type="PROSITE" id="PS50119"/>
    </source>
</evidence>
<dbReference type="InterPro" id="IPR047153">
    <property type="entry name" value="TRIM45/56/19-like"/>
</dbReference>
<dbReference type="EMBL" id="JAACNH010001054">
    <property type="protein sequence ID" value="KAG8430377.1"/>
    <property type="molecule type" value="Genomic_DNA"/>
</dbReference>
<dbReference type="InterPro" id="IPR017868">
    <property type="entry name" value="Filamin/ABP280_repeat-like"/>
</dbReference>
<dbReference type="InterPro" id="IPR014756">
    <property type="entry name" value="Ig_E-set"/>
</dbReference>
<evidence type="ECO:0000256" key="5">
    <source>
        <dbReference type="ARBA" id="ARBA00022833"/>
    </source>
</evidence>
<evidence type="ECO:0000256" key="8">
    <source>
        <dbReference type="SAM" id="Coils"/>
    </source>
</evidence>
<dbReference type="InterPro" id="IPR013783">
    <property type="entry name" value="Ig-like_fold"/>
</dbReference>
<dbReference type="PANTHER" id="PTHR25462:SF291">
    <property type="entry name" value="E3 UBIQUITIN-PROTEIN LIGASE TRIM45"/>
    <property type="match status" value="1"/>
</dbReference>
<keyword evidence="5" id="KW-0862">Zinc</keyword>
<evidence type="ECO:0000256" key="3">
    <source>
        <dbReference type="ARBA" id="ARBA00022737"/>
    </source>
</evidence>
<dbReference type="Gene3D" id="3.30.160.60">
    <property type="entry name" value="Classic Zinc Finger"/>
    <property type="match status" value="1"/>
</dbReference>
<evidence type="ECO:0000256" key="4">
    <source>
        <dbReference type="ARBA" id="ARBA00022771"/>
    </source>
</evidence>
<evidence type="ECO:0000313" key="11">
    <source>
        <dbReference type="Proteomes" id="UP000812440"/>
    </source>
</evidence>
<evidence type="ECO:0000256" key="1">
    <source>
        <dbReference type="ARBA" id="ARBA00000900"/>
    </source>
</evidence>
<reference evidence="10" key="1">
    <citation type="thesis" date="2020" institute="ProQuest LLC" country="789 East Eisenhower Parkway, Ann Arbor, MI, USA">
        <title>Comparative Genomics and Chromosome Evolution.</title>
        <authorList>
            <person name="Mudd A.B."/>
        </authorList>
    </citation>
    <scope>NUCLEOTIDE SEQUENCE</scope>
    <source>
        <strain evidence="10">Female2</strain>
        <tissue evidence="10">Blood</tissue>
    </source>
</reference>
<organism evidence="10 11">
    <name type="scientific">Hymenochirus boettgeri</name>
    <name type="common">Congo dwarf clawed frog</name>
    <dbReference type="NCBI Taxonomy" id="247094"/>
    <lineage>
        <taxon>Eukaryota</taxon>
        <taxon>Metazoa</taxon>
        <taxon>Chordata</taxon>
        <taxon>Craniata</taxon>
        <taxon>Vertebrata</taxon>
        <taxon>Euteleostomi</taxon>
        <taxon>Amphibia</taxon>
        <taxon>Batrachia</taxon>
        <taxon>Anura</taxon>
        <taxon>Pipoidea</taxon>
        <taxon>Pipidae</taxon>
        <taxon>Pipinae</taxon>
        <taxon>Hymenochirus</taxon>
    </lineage>
</organism>
<keyword evidence="4 6" id="KW-0863">Zinc-finger</keyword>
<dbReference type="InterPro" id="IPR001298">
    <property type="entry name" value="Filamin/ABP280_rpt"/>
</dbReference>
<dbReference type="PROSITE" id="PS50194">
    <property type="entry name" value="FILAMIN_REPEAT"/>
    <property type="match status" value="1"/>
</dbReference>
<dbReference type="Gene3D" id="2.60.40.10">
    <property type="entry name" value="Immunoglobulins"/>
    <property type="match status" value="1"/>
</dbReference>
<keyword evidence="8" id="KW-0175">Coiled coil</keyword>
<evidence type="ECO:0000256" key="7">
    <source>
        <dbReference type="PROSITE-ProRule" id="PRU00087"/>
    </source>
</evidence>
<evidence type="ECO:0000256" key="2">
    <source>
        <dbReference type="ARBA" id="ARBA00012483"/>
    </source>
</evidence>
<dbReference type="SMART" id="SM00557">
    <property type="entry name" value="IG_FLMN"/>
    <property type="match status" value="1"/>
</dbReference>
<feature type="coiled-coil region" evidence="8">
    <location>
        <begin position="35"/>
        <end position="105"/>
    </location>
</feature>
<dbReference type="GO" id="GO:0008270">
    <property type="term" value="F:zinc ion binding"/>
    <property type="evidence" value="ECO:0007669"/>
    <property type="project" value="UniProtKB-KW"/>
</dbReference>
<dbReference type="SUPFAM" id="SSF81296">
    <property type="entry name" value="E set domains"/>
    <property type="match status" value="1"/>
</dbReference>
<dbReference type="PROSITE" id="PS50119">
    <property type="entry name" value="ZF_BBOX"/>
    <property type="match status" value="1"/>
</dbReference>
<dbReference type="SUPFAM" id="SSF57845">
    <property type="entry name" value="B-box zinc-binding domain"/>
    <property type="match status" value="1"/>
</dbReference>
<gene>
    <name evidence="10" type="ORF">GDO86_017912</name>
</gene>
<feature type="repeat" description="Filamin" evidence="7">
    <location>
        <begin position="195"/>
        <end position="297"/>
    </location>
</feature>
<dbReference type="PANTHER" id="PTHR25462">
    <property type="entry name" value="BONUS, ISOFORM C-RELATED"/>
    <property type="match status" value="1"/>
</dbReference>
<evidence type="ECO:0000313" key="10">
    <source>
        <dbReference type="EMBL" id="KAG8430377.1"/>
    </source>
</evidence>
<sequence>MFCESCFLPTCRDCAFTDHRGHDMWPVAESAGKHREKLQKALMKTETQMADLEVTLHGVEEAGGVLRQRAKELRGEVETFIEGYVNALREHKAQLIRDIEEEVEQREQVLKLRGARIQQQLQDLHIAKDFTRDLVGQGPDFHLLNAQGLALSRMKELIQGTPREVELEDPSAIQFSPGEVAGLCQGYRMFGALQGKGVDPARCEAQGEGLRSVLIGQVKSFLLCCKDTCGVPVHLGGLQPSVTIMYKDSARSISPSIEENQDGTYLISYRAPVPGELSVSVYVRGRHIQGSPFKVKVTERSYRHSGIYHCCTFCSSGGQKDARCGCGGTMPGGYLGCGHGHMGHPGHFHWSCCGAAMEKSDCLGVCALAPRGLLRSVVL</sequence>
<dbReference type="EC" id="2.3.2.27" evidence="2"/>
<dbReference type="AlphaFoldDB" id="A0A8T2IFA8"/>
<dbReference type="OrthoDB" id="264520at2759"/>
<comment type="caution">
    <text evidence="10">The sequence shown here is derived from an EMBL/GenBank/DDBJ whole genome shotgun (WGS) entry which is preliminary data.</text>
</comment>
<feature type="domain" description="B box-type" evidence="9">
    <location>
        <begin position="1"/>
        <end position="27"/>
    </location>
</feature>
<name>A0A8T2IFA8_9PIPI</name>
<evidence type="ECO:0000256" key="6">
    <source>
        <dbReference type="PROSITE-ProRule" id="PRU00024"/>
    </source>
</evidence>
<protein>
    <recommendedName>
        <fullName evidence="2">RING-type E3 ubiquitin transferase</fullName>
        <ecNumber evidence="2">2.3.2.27</ecNumber>
    </recommendedName>
</protein>
<keyword evidence="3" id="KW-0677">Repeat</keyword>
<dbReference type="Proteomes" id="UP000812440">
    <property type="component" value="Unassembled WGS sequence"/>
</dbReference>
<dbReference type="InterPro" id="IPR000315">
    <property type="entry name" value="Znf_B-box"/>
</dbReference>
<keyword evidence="4 6" id="KW-0479">Metal-binding</keyword>
<dbReference type="GO" id="GO:0061630">
    <property type="term" value="F:ubiquitin protein ligase activity"/>
    <property type="evidence" value="ECO:0007669"/>
    <property type="project" value="UniProtKB-EC"/>
</dbReference>
<dbReference type="GO" id="GO:0005654">
    <property type="term" value="C:nucleoplasm"/>
    <property type="evidence" value="ECO:0007669"/>
    <property type="project" value="TreeGrafter"/>
</dbReference>
<comment type="catalytic activity">
    <reaction evidence="1">
        <text>S-ubiquitinyl-[E2 ubiquitin-conjugating enzyme]-L-cysteine + [acceptor protein]-L-lysine = [E2 ubiquitin-conjugating enzyme]-L-cysteine + N(6)-ubiquitinyl-[acceptor protein]-L-lysine.</text>
        <dbReference type="EC" id="2.3.2.27"/>
    </reaction>
</comment>
<proteinExistence type="predicted"/>
<dbReference type="Pfam" id="PF00630">
    <property type="entry name" value="Filamin"/>
    <property type="match status" value="1"/>
</dbReference>